<feature type="non-terminal residue" evidence="1">
    <location>
        <position position="1"/>
    </location>
</feature>
<evidence type="ECO:0000313" key="1">
    <source>
        <dbReference type="EMBL" id="GFA55189.1"/>
    </source>
</evidence>
<dbReference type="EMBL" id="BKCJ010444149">
    <property type="protein sequence ID" value="GFA55189.1"/>
    <property type="molecule type" value="Genomic_DNA"/>
</dbReference>
<feature type="non-terminal residue" evidence="1">
    <location>
        <position position="220"/>
    </location>
</feature>
<accession>A0A699JSA7</accession>
<protein>
    <submittedName>
        <fullName evidence="1">Ankyrin repeat family protein</fullName>
    </submittedName>
</protein>
<reference evidence="1" key="1">
    <citation type="journal article" date="2019" name="Sci. Rep.">
        <title>Draft genome of Tanacetum cinerariifolium, the natural source of mosquito coil.</title>
        <authorList>
            <person name="Yamashiro T."/>
            <person name="Shiraishi A."/>
            <person name="Satake H."/>
            <person name="Nakayama K."/>
        </authorList>
    </citation>
    <scope>NUCLEOTIDE SEQUENCE</scope>
</reference>
<gene>
    <name evidence="1" type="ORF">Tci_627161</name>
</gene>
<dbReference type="AlphaFoldDB" id="A0A699JSA7"/>
<proteinExistence type="predicted"/>
<sequence>NVTIPSHGFNELHYAAMAGSTSLAEKLVKKDPLLLFKATELNYLPIHMSFGPSHKTFGFLLQASKDHIDKCKLNENHSHFEAEHGAVLLNVVIGAGLMEVAYELITANPGLCTIEYEIVKHALMKIVENFDLYYSQPEESRNLDHNIAKKLQAERRDRVDQRKLPSCLESESLLDEVKEFPESEVEDKKPLLLLRSICNKLHKKDTLFDTRYYFMEAATL</sequence>
<organism evidence="1">
    <name type="scientific">Tanacetum cinerariifolium</name>
    <name type="common">Dalmatian daisy</name>
    <name type="synonym">Chrysanthemum cinerariifolium</name>
    <dbReference type="NCBI Taxonomy" id="118510"/>
    <lineage>
        <taxon>Eukaryota</taxon>
        <taxon>Viridiplantae</taxon>
        <taxon>Streptophyta</taxon>
        <taxon>Embryophyta</taxon>
        <taxon>Tracheophyta</taxon>
        <taxon>Spermatophyta</taxon>
        <taxon>Magnoliopsida</taxon>
        <taxon>eudicotyledons</taxon>
        <taxon>Gunneridae</taxon>
        <taxon>Pentapetalae</taxon>
        <taxon>asterids</taxon>
        <taxon>campanulids</taxon>
        <taxon>Asterales</taxon>
        <taxon>Asteraceae</taxon>
        <taxon>Asteroideae</taxon>
        <taxon>Anthemideae</taxon>
        <taxon>Anthemidinae</taxon>
        <taxon>Tanacetum</taxon>
    </lineage>
</organism>
<name>A0A699JSA7_TANCI</name>
<comment type="caution">
    <text evidence="1">The sequence shown here is derived from an EMBL/GenBank/DDBJ whole genome shotgun (WGS) entry which is preliminary data.</text>
</comment>